<dbReference type="PANTHER" id="PTHR40278">
    <property type="entry name" value="DNA UTILIZATION PROTEIN HOFN"/>
    <property type="match status" value="1"/>
</dbReference>
<evidence type="ECO:0000256" key="1">
    <source>
        <dbReference type="SAM" id="Phobius"/>
    </source>
</evidence>
<keyword evidence="1" id="KW-0812">Transmembrane</keyword>
<protein>
    <recommendedName>
        <fullName evidence="4">Type IV pilus assembly protein PilN</fullName>
    </recommendedName>
</protein>
<dbReference type="EMBL" id="FNFL01000006">
    <property type="protein sequence ID" value="SDK40923.1"/>
    <property type="molecule type" value="Genomic_DNA"/>
</dbReference>
<dbReference type="Proteomes" id="UP000198694">
    <property type="component" value="Unassembled WGS sequence"/>
</dbReference>
<gene>
    <name evidence="2" type="ORF">SAMN05216243_3038</name>
</gene>
<keyword evidence="1" id="KW-0472">Membrane</keyword>
<dbReference type="InterPro" id="IPR052534">
    <property type="entry name" value="Extracell_DNA_Util/SecSys_Comp"/>
</dbReference>
<evidence type="ECO:0008006" key="4">
    <source>
        <dbReference type="Google" id="ProtNLM"/>
    </source>
</evidence>
<keyword evidence="1" id="KW-1133">Transmembrane helix</keyword>
<sequence>MTVEINLIAERRKKQPFTVIITICILLVGCTTALLYIQRSNAENEVAQMESQWQSNREELAHVKNNENFQQSREILAQRIGDVEAAVFPTVALLDKLIELLPEQGYFENYQFDHLEGLILTIRVPSIGHTAAYTHELEKQPFIEEVSVTDIVSMKKGGEDAKTSYHSTYDIRIDKQNWQEEAAEVEN</sequence>
<evidence type="ECO:0000313" key="2">
    <source>
        <dbReference type="EMBL" id="SDK40923.1"/>
    </source>
</evidence>
<reference evidence="2 3" key="1">
    <citation type="submission" date="2016-10" db="EMBL/GenBank/DDBJ databases">
        <authorList>
            <person name="de Groot N.N."/>
        </authorList>
    </citation>
    <scope>NUCLEOTIDE SEQUENCE [LARGE SCALE GENOMIC DNA]</scope>
    <source>
        <strain evidence="2 3">CGMCC 1.6502</strain>
    </source>
</reference>
<dbReference type="PANTHER" id="PTHR40278:SF1">
    <property type="entry name" value="DNA UTILIZATION PROTEIN HOFN"/>
    <property type="match status" value="1"/>
</dbReference>
<dbReference type="OrthoDB" id="2971140at2"/>
<dbReference type="RefSeq" id="WP_093215935.1">
    <property type="nucleotide sequence ID" value="NZ_FNFL01000006.1"/>
</dbReference>
<accession>A0A1G9BNE9</accession>
<dbReference type="AlphaFoldDB" id="A0A1G9BNE9"/>
<feature type="transmembrane region" description="Helical" evidence="1">
    <location>
        <begin position="17"/>
        <end position="37"/>
    </location>
</feature>
<proteinExistence type="predicted"/>
<name>A0A1G9BNE9_9BACI</name>
<evidence type="ECO:0000313" key="3">
    <source>
        <dbReference type="Proteomes" id="UP000198694"/>
    </source>
</evidence>
<keyword evidence="3" id="KW-1185">Reference proteome</keyword>
<organism evidence="2 3">
    <name type="scientific">Sediminibacillus albus</name>
    <dbReference type="NCBI Taxonomy" id="407036"/>
    <lineage>
        <taxon>Bacteria</taxon>
        <taxon>Bacillati</taxon>
        <taxon>Bacillota</taxon>
        <taxon>Bacilli</taxon>
        <taxon>Bacillales</taxon>
        <taxon>Bacillaceae</taxon>
        <taxon>Sediminibacillus</taxon>
    </lineage>
</organism>
<dbReference type="STRING" id="407036.SAMN05216243_3038"/>